<dbReference type="InterPro" id="IPR003661">
    <property type="entry name" value="HisK_dim/P_dom"/>
</dbReference>
<dbReference type="PANTHER" id="PTHR43065:SF10">
    <property type="entry name" value="PEROXIDE STRESS-ACTIVATED HISTIDINE KINASE MAK3"/>
    <property type="match status" value="1"/>
</dbReference>
<dbReference type="InterPro" id="IPR036097">
    <property type="entry name" value="HisK_dim/P_sf"/>
</dbReference>
<evidence type="ECO:0000256" key="3">
    <source>
        <dbReference type="ARBA" id="ARBA00012438"/>
    </source>
</evidence>
<dbReference type="Gene3D" id="3.30.565.10">
    <property type="entry name" value="Histidine kinase-like ATPase, C-terminal domain"/>
    <property type="match status" value="1"/>
</dbReference>
<dbReference type="Pfam" id="PF02518">
    <property type="entry name" value="HATPase_c"/>
    <property type="match status" value="1"/>
</dbReference>
<dbReference type="GO" id="GO:0005524">
    <property type="term" value="F:ATP binding"/>
    <property type="evidence" value="ECO:0007669"/>
    <property type="project" value="UniProtKB-KW"/>
</dbReference>
<feature type="transmembrane region" description="Helical" evidence="14">
    <location>
        <begin position="375"/>
        <end position="397"/>
    </location>
</feature>
<organism evidence="16 17">
    <name type="scientific">Fulvimarina endophytica</name>
    <dbReference type="NCBI Taxonomy" id="2293836"/>
    <lineage>
        <taxon>Bacteria</taxon>
        <taxon>Pseudomonadati</taxon>
        <taxon>Pseudomonadota</taxon>
        <taxon>Alphaproteobacteria</taxon>
        <taxon>Hyphomicrobiales</taxon>
        <taxon>Aurantimonadaceae</taxon>
        <taxon>Fulvimarina</taxon>
    </lineage>
</organism>
<dbReference type="InterPro" id="IPR036890">
    <property type="entry name" value="HATPase_C_sf"/>
</dbReference>
<keyword evidence="5" id="KW-0597">Phosphoprotein</keyword>
<dbReference type="CDD" id="cd00082">
    <property type="entry name" value="HisKA"/>
    <property type="match status" value="1"/>
</dbReference>
<dbReference type="Proteomes" id="UP000264310">
    <property type="component" value="Unassembled WGS sequence"/>
</dbReference>
<comment type="catalytic activity">
    <reaction evidence="1">
        <text>ATP + protein L-histidine = ADP + protein N-phospho-L-histidine.</text>
        <dbReference type="EC" id="2.7.13.3"/>
    </reaction>
</comment>
<evidence type="ECO:0000313" key="17">
    <source>
        <dbReference type="Proteomes" id="UP000264310"/>
    </source>
</evidence>
<dbReference type="InterPro" id="IPR005467">
    <property type="entry name" value="His_kinase_dom"/>
</dbReference>
<evidence type="ECO:0000256" key="11">
    <source>
        <dbReference type="ARBA" id="ARBA00022989"/>
    </source>
</evidence>
<feature type="region of interest" description="Disordered" evidence="13">
    <location>
        <begin position="1"/>
        <end position="30"/>
    </location>
</feature>
<dbReference type="GO" id="GO:0005886">
    <property type="term" value="C:plasma membrane"/>
    <property type="evidence" value="ECO:0007669"/>
    <property type="project" value="UniProtKB-SubCell"/>
</dbReference>
<keyword evidence="9 16" id="KW-0418">Kinase</keyword>
<keyword evidence="14" id="KW-0472">Membrane</keyword>
<dbReference type="EC" id="2.7.13.3" evidence="3"/>
<evidence type="ECO:0000313" key="16">
    <source>
        <dbReference type="EMBL" id="RFC66142.1"/>
    </source>
</evidence>
<evidence type="ECO:0000259" key="15">
    <source>
        <dbReference type="PROSITE" id="PS50109"/>
    </source>
</evidence>
<comment type="subcellular location">
    <subcellularLocation>
        <location evidence="2">Cell membrane</location>
        <topology evidence="2">Multi-pass membrane protein</topology>
    </subcellularLocation>
</comment>
<dbReference type="AlphaFoldDB" id="A0A371XAB2"/>
<gene>
    <name evidence="16" type="ORF">DYI37_01335</name>
</gene>
<dbReference type="PIRSF" id="PIRSF036431">
    <property type="entry name" value="STHK_DctB"/>
    <property type="match status" value="1"/>
</dbReference>
<dbReference type="Gene3D" id="3.30.450.20">
    <property type="entry name" value="PAS domain"/>
    <property type="match status" value="2"/>
</dbReference>
<accession>A0A371XAB2</accession>
<sequence>MLETVDEFFTDAPSHHAPSGPRPSDRRTPGHSRGMGLLSWVVVAAIRPAAGRTSYNSDRGEDRDQTSPAMAALKPKLRGFGRIETRLAILALLPFIALVYWGAETLAFRSAMEDGRSLLADRLQIVRRAVETEVDRFRALSAIVAQDPRIAQALTAGTAEARSRADAYLKTVGDLAGAEQVYLMDTTGLTVSGSRAGEPESFIGGRYDFRPYFLKAMAFGEGRYYGVGVTTGKPGYFVASRVEKDGRILGVVATKVDMSPLETTWARAGQAVGVADGEGVVFLTGLPQWRYRFLFPPRDGTGQILGRERRYAGTDVLERPPLLGSQARPLDRPAMPDLPAFSADAATDLLFAFSRSAIDDWQLFATLPLSGPRGFAQLVAVASVLCALLLLVGAIVVKQRRSMIAMKLRETRVLEERVAERTRDLASEVEMRRRTEAELRATHDSLIHSERLAALGRMSAAIVHEIGQPLSALESRLATVDHYGRQSGREEIVRNVSSMRDLLGRMRRTMHHLRSFAGRRDGRDTADVDLNEALDAALVIAAPRAREAGVRLLSELPSGLPLTRGVAVRLEQVFINLIVNGIDATRQAAGAQITIRSDISDGFVTIHVDDEGCGIDEAVQERLGEPFFTTKITGEGLGLGLAISNTILEDHGGALTFSSRDGGGTRASVRLPVVAGAVTPHLESA</sequence>
<evidence type="ECO:0000256" key="6">
    <source>
        <dbReference type="ARBA" id="ARBA00022679"/>
    </source>
</evidence>
<dbReference type="PROSITE" id="PS50109">
    <property type="entry name" value="HIS_KIN"/>
    <property type="match status" value="1"/>
</dbReference>
<evidence type="ECO:0000256" key="12">
    <source>
        <dbReference type="ARBA" id="ARBA00023012"/>
    </source>
</evidence>
<dbReference type="GO" id="GO:0000155">
    <property type="term" value="F:phosphorelay sensor kinase activity"/>
    <property type="evidence" value="ECO:0007669"/>
    <property type="project" value="InterPro"/>
</dbReference>
<keyword evidence="10" id="KW-0067">ATP-binding</keyword>
<evidence type="ECO:0000256" key="14">
    <source>
        <dbReference type="SAM" id="Phobius"/>
    </source>
</evidence>
<dbReference type="SMART" id="SM00387">
    <property type="entry name" value="HATPase_c"/>
    <property type="match status" value="1"/>
</dbReference>
<protein>
    <recommendedName>
        <fullName evidence="3">histidine kinase</fullName>
        <ecNumber evidence="3">2.7.13.3</ecNumber>
    </recommendedName>
</protein>
<dbReference type="InterPro" id="IPR017055">
    <property type="entry name" value="Sig_transdc_His_kinase_DctB"/>
</dbReference>
<dbReference type="EMBL" id="QURL01000001">
    <property type="protein sequence ID" value="RFC66142.1"/>
    <property type="molecule type" value="Genomic_DNA"/>
</dbReference>
<dbReference type="InterPro" id="IPR029151">
    <property type="entry name" value="Sensor-like_sf"/>
</dbReference>
<evidence type="ECO:0000256" key="8">
    <source>
        <dbReference type="ARBA" id="ARBA00022741"/>
    </source>
</evidence>
<dbReference type="InterPro" id="IPR003594">
    <property type="entry name" value="HATPase_dom"/>
</dbReference>
<keyword evidence="12" id="KW-0902">Two-component regulatory system</keyword>
<comment type="caution">
    <text evidence="16">The sequence shown here is derived from an EMBL/GenBank/DDBJ whole genome shotgun (WGS) entry which is preliminary data.</text>
</comment>
<dbReference type="InterPro" id="IPR004358">
    <property type="entry name" value="Sig_transdc_His_kin-like_C"/>
</dbReference>
<dbReference type="SUPFAM" id="SSF103190">
    <property type="entry name" value="Sensory domain-like"/>
    <property type="match status" value="1"/>
</dbReference>
<keyword evidence="8" id="KW-0547">Nucleotide-binding</keyword>
<evidence type="ECO:0000256" key="5">
    <source>
        <dbReference type="ARBA" id="ARBA00022553"/>
    </source>
</evidence>
<evidence type="ECO:0000256" key="7">
    <source>
        <dbReference type="ARBA" id="ARBA00022692"/>
    </source>
</evidence>
<evidence type="ECO:0000256" key="2">
    <source>
        <dbReference type="ARBA" id="ARBA00004651"/>
    </source>
</evidence>
<dbReference type="Gene3D" id="6.10.250.3020">
    <property type="match status" value="1"/>
</dbReference>
<dbReference type="SUPFAM" id="SSF55874">
    <property type="entry name" value="ATPase domain of HSP90 chaperone/DNA topoisomerase II/histidine kinase"/>
    <property type="match status" value="1"/>
</dbReference>
<keyword evidence="7 14" id="KW-0812">Transmembrane</keyword>
<dbReference type="PRINTS" id="PR00344">
    <property type="entry name" value="BCTRLSENSOR"/>
</dbReference>
<feature type="domain" description="Histidine kinase" evidence="15">
    <location>
        <begin position="461"/>
        <end position="675"/>
    </location>
</feature>
<dbReference type="PANTHER" id="PTHR43065">
    <property type="entry name" value="SENSOR HISTIDINE KINASE"/>
    <property type="match status" value="1"/>
</dbReference>
<evidence type="ECO:0000256" key="13">
    <source>
        <dbReference type="SAM" id="MobiDB-lite"/>
    </source>
</evidence>
<evidence type="ECO:0000256" key="4">
    <source>
        <dbReference type="ARBA" id="ARBA00022475"/>
    </source>
</evidence>
<evidence type="ECO:0000256" key="10">
    <source>
        <dbReference type="ARBA" id="ARBA00022840"/>
    </source>
</evidence>
<dbReference type="SUPFAM" id="SSF47384">
    <property type="entry name" value="Homodimeric domain of signal transducing histidine kinase"/>
    <property type="match status" value="1"/>
</dbReference>
<keyword evidence="6" id="KW-0808">Transferase</keyword>
<keyword evidence="4" id="KW-1003">Cell membrane</keyword>
<name>A0A371XAB2_9HYPH</name>
<reference evidence="16 17" key="1">
    <citation type="submission" date="2018-08" db="EMBL/GenBank/DDBJ databases">
        <title>Fulvimarina sp. 85, whole genome shotgun sequence.</title>
        <authorList>
            <person name="Tuo L."/>
        </authorList>
    </citation>
    <scope>NUCLEOTIDE SEQUENCE [LARGE SCALE GENOMIC DNA]</scope>
    <source>
        <strain evidence="16 17">85</strain>
    </source>
</reference>
<keyword evidence="17" id="KW-1185">Reference proteome</keyword>
<dbReference type="Gene3D" id="1.10.287.130">
    <property type="match status" value="1"/>
</dbReference>
<proteinExistence type="predicted"/>
<keyword evidence="11 14" id="KW-1133">Transmembrane helix</keyword>
<evidence type="ECO:0000256" key="1">
    <source>
        <dbReference type="ARBA" id="ARBA00000085"/>
    </source>
</evidence>
<evidence type="ECO:0000256" key="9">
    <source>
        <dbReference type="ARBA" id="ARBA00022777"/>
    </source>
</evidence>